<reference evidence="8" key="1">
    <citation type="journal article" date="2012" name="Nature">
        <title>The tomato genome sequence provides insights into fleshy fruit evolution.</title>
        <authorList>
            <consortium name="Tomato Genome Consortium"/>
        </authorList>
    </citation>
    <scope>NUCLEOTIDE SEQUENCE [LARGE SCALE GENOMIC DNA]</scope>
    <source>
        <strain evidence="8">cv. Heinz 1706</strain>
    </source>
</reference>
<accession>A0A3Q7HDB4</accession>
<organism evidence="8">
    <name type="scientific">Solanum lycopersicum</name>
    <name type="common">Tomato</name>
    <name type="synonym">Lycopersicon esculentum</name>
    <dbReference type="NCBI Taxonomy" id="4081"/>
    <lineage>
        <taxon>Eukaryota</taxon>
        <taxon>Viridiplantae</taxon>
        <taxon>Streptophyta</taxon>
        <taxon>Embryophyta</taxon>
        <taxon>Tracheophyta</taxon>
        <taxon>Spermatophyta</taxon>
        <taxon>Magnoliopsida</taxon>
        <taxon>eudicotyledons</taxon>
        <taxon>Gunneridae</taxon>
        <taxon>Pentapetalae</taxon>
        <taxon>asterids</taxon>
        <taxon>lamiids</taxon>
        <taxon>Solanales</taxon>
        <taxon>Solanaceae</taxon>
        <taxon>Solanoideae</taxon>
        <taxon>Solaneae</taxon>
        <taxon>Solanum</taxon>
        <taxon>Solanum subgen. Lycopersicon</taxon>
    </lineage>
</organism>
<keyword evidence="9" id="KW-1185">Reference proteome</keyword>
<dbReference type="InterPro" id="IPR036576">
    <property type="entry name" value="WRKY_dom_sf"/>
</dbReference>
<evidence type="ECO:0000259" key="7">
    <source>
        <dbReference type="PROSITE" id="PS50811"/>
    </source>
</evidence>
<dbReference type="PANTHER" id="PTHR32096">
    <property type="entry name" value="WRKY TRANSCRIPTION FACTOR 30-RELATED-RELATED"/>
    <property type="match status" value="1"/>
</dbReference>
<dbReference type="PaxDb" id="4081-Solyc07g055280.2.1"/>
<keyword evidence="3" id="KW-0238">DNA-binding</keyword>
<evidence type="ECO:0000256" key="2">
    <source>
        <dbReference type="ARBA" id="ARBA00023015"/>
    </source>
</evidence>
<feature type="domain" description="WRKY" evidence="7">
    <location>
        <begin position="78"/>
        <end position="144"/>
    </location>
</feature>
<evidence type="ECO:0000313" key="9">
    <source>
        <dbReference type="Proteomes" id="UP000004994"/>
    </source>
</evidence>
<dbReference type="InParanoid" id="A0A3Q7HDB4"/>
<keyword evidence="4" id="KW-0804">Transcription</keyword>
<dbReference type="EnsemblPlants" id="Solyc07g055280.3.1">
    <property type="protein sequence ID" value="Solyc07g055280.3.1"/>
    <property type="gene ID" value="Solyc07g055280.3"/>
</dbReference>
<dbReference type="InterPro" id="IPR044810">
    <property type="entry name" value="WRKY_plant"/>
</dbReference>
<evidence type="ECO:0000256" key="3">
    <source>
        <dbReference type="ARBA" id="ARBA00023125"/>
    </source>
</evidence>
<dbReference type="PANTHER" id="PTHR32096:SF148">
    <property type="entry name" value="WRKY TRANSCRIPTION FACTOR 65 ISOFORM X1-RELATED"/>
    <property type="match status" value="1"/>
</dbReference>
<dbReference type="GO" id="GO:0005634">
    <property type="term" value="C:nucleus"/>
    <property type="evidence" value="ECO:0000318"/>
    <property type="project" value="GO_Central"/>
</dbReference>
<comment type="subcellular location">
    <subcellularLocation>
        <location evidence="1">Nucleus</location>
    </subcellularLocation>
</comment>
<sequence length="284" mass="30874">MDGVLCFLVMEDSSYKNLFFHKQEDSTGTPPDNAADSCFSGDEAAEVSMPSPRKSRRGAKKKVISVPIIEGDGSRSKGEVYPPQDSWSWRKYGQKPIKGSPYPRGYYRCSSSKGCPARKQVERSRLDPTMLLITYCSEHNHQIPAAAAAKHHHHNHPTTTTSSPTTSTGTAGDNNATAAVATDSTVVDKSSPEEPDLFAYQHDNGFSELAGELGWFSDMGTTTTFMESTSSSMAGSTWNDSDVALMLPIREEDQSLYGDLGELPECSVVFRRYSVETPCCGGTG</sequence>
<feature type="region of interest" description="Disordered" evidence="6">
    <location>
        <begin position="22"/>
        <end position="62"/>
    </location>
</feature>
<dbReference type="GO" id="GO:0000976">
    <property type="term" value="F:transcription cis-regulatory region binding"/>
    <property type="evidence" value="ECO:0000318"/>
    <property type="project" value="GO_Central"/>
</dbReference>
<dbReference type="PROSITE" id="PS50811">
    <property type="entry name" value="WRKY"/>
    <property type="match status" value="1"/>
</dbReference>
<feature type="compositionally biased region" description="Low complexity" evidence="6">
    <location>
        <begin position="157"/>
        <end position="175"/>
    </location>
</feature>
<keyword evidence="5" id="KW-0539">Nucleus</keyword>
<protein>
    <recommendedName>
        <fullName evidence="7">WRKY domain-containing protein</fullName>
    </recommendedName>
</protein>
<dbReference type="Pfam" id="PF03106">
    <property type="entry name" value="WRKY"/>
    <property type="match status" value="1"/>
</dbReference>
<keyword evidence="2" id="KW-0805">Transcription regulation</keyword>
<dbReference type="GO" id="GO:0003700">
    <property type="term" value="F:DNA-binding transcription factor activity"/>
    <property type="evidence" value="ECO:0000318"/>
    <property type="project" value="GO_Central"/>
</dbReference>
<evidence type="ECO:0000256" key="4">
    <source>
        <dbReference type="ARBA" id="ARBA00023163"/>
    </source>
</evidence>
<feature type="compositionally biased region" description="Basic residues" evidence="6">
    <location>
        <begin position="53"/>
        <end position="62"/>
    </location>
</feature>
<dbReference type="AlphaFoldDB" id="A0A3Q7HDB4"/>
<reference evidence="8" key="2">
    <citation type="submission" date="2019-01" db="UniProtKB">
        <authorList>
            <consortium name="EnsemblPlants"/>
        </authorList>
    </citation>
    <scope>IDENTIFICATION</scope>
    <source>
        <strain evidence="8">cv. Heinz 1706</strain>
    </source>
</reference>
<dbReference type="InterPro" id="IPR003657">
    <property type="entry name" value="WRKY_dom"/>
</dbReference>
<dbReference type="Gene3D" id="2.20.25.80">
    <property type="entry name" value="WRKY domain"/>
    <property type="match status" value="1"/>
</dbReference>
<dbReference type="SUPFAM" id="SSF118290">
    <property type="entry name" value="WRKY DNA-binding domain"/>
    <property type="match status" value="1"/>
</dbReference>
<evidence type="ECO:0000256" key="6">
    <source>
        <dbReference type="SAM" id="MobiDB-lite"/>
    </source>
</evidence>
<feature type="region of interest" description="Disordered" evidence="6">
    <location>
        <begin position="146"/>
        <end position="175"/>
    </location>
</feature>
<dbReference type="FunFam" id="2.20.25.80:FF:000004">
    <property type="entry name" value="WRKY transcription factor 65"/>
    <property type="match status" value="1"/>
</dbReference>
<evidence type="ECO:0000256" key="5">
    <source>
        <dbReference type="ARBA" id="ARBA00023242"/>
    </source>
</evidence>
<dbReference type="OMA" id="PEFGWFY"/>
<evidence type="ECO:0000256" key="1">
    <source>
        <dbReference type="ARBA" id="ARBA00004123"/>
    </source>
</evidence>
<dbReference type="SMART" id="SM00774">
    <property type="entry name" value="WRKY"/>
    <property type="match status" value="1"/>
</dbReference>
<dbReference type="Proteomes" id="UP000004994">
    <property type="component" value="Chromosome 7"/>
</dbReference>
<evidence type="ECO:0000313" key="8">
    <source>
        <dbReference type="EnsemblPlants" id="Solyc07g055280.3.1"/>
    </source>
</evidence>
<dbReference type="Gramene" id="Solyc07g055280.3.1">
    <property type="protein sequence ID" value="Solyc07g055280.3.1"/>
    <property type="gene ID" value="Solyc07g055280.3"/>
</dbReference>
<name>A0A3Q7HDB4_SOLLC</name>
<proteinExistence type="predicted"/>